<reference evidence="2" key="1">
    <citation type="submission" date="2021-01" db="EMBL/GenBank/DDBJ databases">
        <authorList>
            <person name="Corre E."/>
            <person name="Pelletier E."/>
            <person name="Niang G."/>
            <person name="Scheremetjew M."/>
            <person name="Finn R."/>
            <person name="Kale V."/>
            <person name="Holt S."/>
            <person name="Cochrane G."/>
            <person name="Meng A."/>
            <person name="Brown T."/>
            <person name="Cohen L."/>
        </authorList>
    </citation>
    <scope>NUCLEOTIDE SEQUENCE</scope>
    <source>
        <strain evidence="2">CCAP979/52</strain>
    </source>
</reference>
<gene>
    <name evidence="2" type="ORF">CCUR1050_LOCUS982</name>
</gene>
<evidence type="ECO:0000256" key="1">
    <source>
        <dbReference type="SAM" id="MobiDB-lite"/>
    </source>
</evidence>
<dbReference type="EMBL" id="HBEZ01001632">
    <property type="protein sequence ID" value="CAD8623307.1"/>
    <property type="molecule type" value="Transcribed_RNA"/>
</dbReference>
<sequence>MKAVKARPYTLDINQATAIYRLKFLASTSSSAPDAQVSSSALVAAQYGVSSKTVRDIWNRKTWIYATAQPIVQEHASSDDPAHIDITSLQLRPSKVGRPKGSRDKMPRARKPNKAQSGRLCCTESQDRTFRELCNSGLLISAVASAANNGEVTALPATEERPRESVMLSPFQPAQCIISSQPYQSSPTAVLYHDCLPRTCDPCQLDASCPPAPDAAADAGSALGFADPFHHDWAYWPK</sequence>
<name>A0A7S0LUT6_9CRYP</name>
<organism evidence="2">
    <name type="scientific">Cryptomonas curvata</name>
    <dbReference type="NCBI Taxonomy" id="233186"/>
    <lineage>
        <taxon>Eukaryota</taxon>
        <taxon>Cryptophyceae</taxon>
        <taxon>Cryptomonadales</taxon>
        <taxon>Cryptomonadaceae</taxon>
        <taxon>Cryptomonas</taxon>
    </lineage>
</organism>
<accession>A0A7S0LUT6</accession>
<evidence type="ECO:0000313" key="2">
    <source>
        <dbReference type="EMBL" id="CAD8623307.1"/>
    </source>
</evidence>
<dbReference type="AlphaFoldDB" id="A0A7S0LUT6"/>
<protein>
    <submittedName>
        <fullName evidence="2">Uncharacterized protein</fullName>
    </submittedName>
</protein>
<proteinExistence type="predicted"/>
<feature type="region of interest" description="Disordered" evidence="1">
    <location>
        <begin position="85"/>
        <end position="118"/>
    </location>
</feature>